<dbReference type="PROSITE" id="PS50005">
    <property type="entry name" value="TPR"/>
    <property type="match status" value="1"/>
</dbReference>
<feature type="repeat" description="TPR" evidence="3">
    <location>
        <begin position="226"/>
        <end position="259"/>
    </location>
</feature>
<dbReference type="InterPro" id="IPR011990">
    <property type="entry name" value="TPR-like_helical_dom_sf"/>
</dbReference>
<evidence type="ECO:0000256" key="3">
    <source>
        <dbReference type="PROSITE-ProRule" id="PRU00339"/>
    </source>
</evidence>
<dbReference type="SMART" id="SM00028">
    <property type="entry name" value="TPR"/>
    <property type="match status" value="5"/>
</dbReference>
<evidence type="ECO:0000256" key="1">
    <source>
        <dbReference type="ARBA" id="ARBA00022737"/>
    </source>
</evidence>
<proteinExistence type="predicted"/>
<dbReference type="EMBL" id="CP011125">
    <property type="protein sequence ID" value="AKF11724.1"/>
    <property type="molecule type" value="Genomic_DNA"/>
</dbReference>
<dbReference type="KEGG" id="samy:DB32_008873"/>
<reference evidence="4 5" key="1">
    <citation type="submission" date="2015-03" db="EMBL/GenBank/DDBJ databases">
        <title>Genome assembly of Sandaracinus amylolyticus DSM 53668.</title>
        <authorList>
            <person name="Sharma G."/>
            <person name="Subramanian S."/>
        </authorList>
    </citation>
    <scope>NUCLEOTIDE SEQUENCE [LARGE SCALE GENOMIC DNA]</scope>
    <source>
        <strain evidence="4 5">DSM 53668</strain>
    </source>
</reference>
<keyword evidence="1" id="KW-0677">Repeat</keyword>
<dbReference type="SUPFAM" id="SSF48452">
    <property type="entry name" value="TPR-like"/>
    <property type="match status" value="1"/>
</dbReference>
<name>A0A0F6SI79_9BACT</name>
<dbReference type="AlphaFoldDB" id="A0A0F6SI79"/>
<evidence type="ECO:0000313" key="4">
    <source>
        <dbReference type="EMBL" id="AKF11724.1"/>
    </source>
</evidence>
<dbReference type="Proteomes" id="UP000034883">
    <property type="component" value="Chromosome"/>
</dbReference>
<keyword evidence="2 3" id="KW-0802">TPR repeat</keyword>
<accession>A0A0F6SI79</accession>
<dbReference type="InterPro" id="IPR019734">
    <property type="entry name" value="TPR_rpt"/>
</dbReference>
<dbReference type="STRING" id="927083.DB32_008873"/>
<gene>
    <name evidence="4" type="ORF">DB32_008873</name>
</gene>
<evidence type="ECO:0000256" key="2">
    <source>
        <dbReference type="ARBA" id="ARBA00022803"/>
    </source>
</evidence>
<dbReference type="PANTHER" id="PTHR45641:SF19">
    <property type="entry name" value="NEPHROCYSTIN-3"/>
    <property type="match status" value="1"/>
</dbReference>
<keyword evidence="5" id="KW-1185">Reference proteome</keyword>
<dbReference type="Gene3D" id="1.25.40.10">
    <property type="entry name" value="Tetratricopeptide repeat domain"/>
    <property type="match status" value="2"/>
</dbReference>
<protein>
    <submittedName>
        <fullName evidence="4">Kinesin light chain-like protein</fullName>
    </submittedName>
</protein>
<sequence>MVLSLAPPLAATAPVASAQRRERAPIPAMVRGLRNAAGYAGVERDRIAAELSAAMRAIDATSASDGCKAIARRRVEAIAAAVTESPDRAASRAWEAARRAVASAGECRASDEAPSEALIALEVAVWLGVVSNGASAEVMVQDPGPRALFVRGAALLASSQWELARARFEAGRAVVGDADPVLSADLVRGVGEAHLGAMRDAEGVRAIEDAASRATSAADAGWRALVDAQVALGIAHAHARRFADALAAYDRALSVAQSRLGAGDPWVADLVGRRAVALGELERVDDAIIANQSALAIRERALGPGHPDALVSRSNIAMMLQRRGDLAGALAMHQQILDTRTRVLGASDPSVAVTLDAIAFIERTAGRHAEAEALLRRAISIRERSLPPGHPDRGRSHRALAPVLVALGRMDEAVQLAERGVLLTIEAVGPDHPDVATAWSTMLQVAQAVGRDELAQRAQREIARVRAISRR</sequence>
<dbReference type="Pfam" id="PF13424">
    <property type="entry name" value="TPR_12"/>
    <property type="match status" value="3"/>
</dbReference>
<evidence type="ECO:0000313" key="5">
    <source>
        <dbReference type="Proteomes" id="UP000034883"/>
    </source>
</evidence>
<organism evidence="4 5">
    <name type="scientific">Sandaracinus amylolyticus</name>
    <dbReference type="NCBI Taxonomy" id="927083"/>
    <lineage>
        <taxon>Bacteria</taxon>
        <taxon>Pseudomonadati</taxon>
        <taxon>Myxococcota</taxon>
        <taxon>Polyangia</taxon>
        <taxon>Polyangiales</taxon>
        <taxon>Sandaracinaceae</taxon>
        <taxon>Sandaracinus</taxon>
    </lineage>
</organism>
<dbReference type="PANTHER" id="PTHR45641">
    <property type="entry name" value="TETRATRICOPEPTIDE REPEAT PROTEIN (AFU_ORTHOLOGUE AFUA_6G03870)"/>
    <property type="match status" value="1"/>
</dbReference>